<evidence type="ECO:0000313" key="2">
    <source>
        <dbReference type="Proteomes" id="UP000233534"/>
    </source>
</evidence>
<keyword evidence="2" id="KW-1185">Reference proteome</keyword>
<organism evidence="1 2">
    <name type="scientific">Acetivibrio saccincola</name>
    <dbReference type="NCBI Taxonomy" id="1677857"/>
    <lineage>
        <taxon>Bacteria</taxon>
        <taxon>Bacillati</taxon>
        <taxon>Bacillota</taxon>
        <taxon>Clostridia</taxon>
        <taxon>Eubacteriales</taxon>
        <taxon>Oscillospiraceae</taxon>
        <taxon>Acetivibrio</taxon>
    </lineage>
</organism>
<dbReference type="AlphaFoldDB" id="A0A2K9EC86"/>
<gene>
    <name evidence="1" type="ORF">HVS_04365</name>
</gene>
<name>A0A2K9EC86_9FIRM</name>
<dbReference type="RefSeq" id="WP_207654801.1">
    <property type="nucleotide sequence ID" value="NZ_CP025197.1"/>
</dbReference>
<dbReference type="KEGG" id="hsc:HVS_04365"/>
<sequence>MAYGLMPSCASANEEIKQLYINGYFCYVYKFGIITNGLGIPRNITFLDNDFKQKHPEMQIDKKSDSPDEDKSISDSKSLKPVLTDFFNLHPDFKPHTFLGDSIFDTYATYPLLLGDFKFKRALIPLNSRNSNPDIPEIKYDVNGWPLCFKDPSVTMKPFGWTREAGRSDRFKWRCPLVKRINGKWITSCENPCNGKPCGRITYTSPAQDQRMYPGAIRGSEEWISDYKIRVVVEKNIQYLKEPMACGKLKTRDNQTIKADLYIAGITQLITVILADKIHEHK</sequence>
<proteinExistence type="predicted"/>
<protein>
    <submittedName>
        <fullName evidence="1">Uncharacterized protein</fullName>
    </submittedName>
</protein>
<reference evidence="1 2" key="1">
    <citation type="submission" date="2017-12" db="EMBL/GenBank/DDBJ databases">
        <title>Complete genome sequence of Herbivorax saccincola GGR1, a novel Cellulosome-producing hydrolytic bacterium in a thermophilic biogas plant, established by Illumina and Nanopore MinION sequencing.</title>
        <authorList>
            <person name="Pechtl A."/>
            <person name="Ruckert C."/>
            <person name="Koeck D.E."/>
            <person name="Maus I."/>
            <person name="Winkler A."/>
            <person name="Kalinowski J."/>
            <person name="Puhler A."/>
            <person name="Schwarz W.W."/>
            <person name="Zverlov V.V."/>
            <person name="Schluter A."/>
            <person name="Liebl W."/>
        </authorList>
    </citation>
    <scope>NUCLEOTIDE SEQUENCE [LARGE SCALE GENOMIC DNA]</scope>
    <source>
        <strain evidence="2">SR1</strain>
    </source>
</reference>
<accession>A0A2K9EC86</accession>
<dbReference type="Proteomes" id="UP000233534">
    <property type="component" value="Chromosome"/>
</dbReference>
<evidence type="ECO:0000313" key="1">
    <source>
        <dbReference type="EMBL" id="AUG56815.1"/>
    </source>
</evidence>
<dbReference type="EMBL" id="CP025197">
    <property type="protein sequence ID" value="AUG56815.1"/>
    <property type="molecule type" value="Genomic_DNA"/>
</dbReference>